<dbReference type="SUPFAM" id="SSF50978">
    <property type="entry name" value="WD40 repeat-like"/>
    <property type="match status" value="1"/>
</dbReference>
<dbReference type="InterPro" id="IPR052208">
    <property type="entry name" value="DmX-like/RAVE_component"/>
</dbReference>
<dbReference type="GO" id="GO:0007035">
    <property type="term" value="P:vacuolar acidification"/>
    <property type="evidence" value="ECO:0007669"/>
    <property type="project" value="TreeGrafter"/>
</dbReference>
<name>A0A7S3B6B2_9VIRI</name>
<evidence type="ECO:0000313" key="2">
    <source>
        <dbReference type="EMBL" id="CAE0124829.1"/>
    </source>
</evidence>
<dbReference type="InterPro" id="IPR001680">
    <property type="entry name" value="WD40_rpt"/>
</dbReference>
<feature type="region of interest" description="Disordered" evidence="1">
    <location>
        <begin position="323"/>
        <end position="354"/>
    </location>
</feature>
<dbReference type="InterPro" id="IPR015943">
    <property type="entry name" value="WD40/YVTN_repeat-like_dom_sf"/>
</dbReference>
<dbReference type="AlphaFoldDB" id="A0A7S3B6B2"/>
<evidence type="ECO:0000256" key="1">
    <source>
        <dbReference type="SAM" id="MobiDB-lite"/>
    </source>
</evidence>
<dbReference type="SMART" id="SM00320">
    <property type="entry name" value="WD40"/>
    <property type="match status" value="4"/>
</dbReference>
<organism evidence="2">
    <name type="scientific">Prasinoderma singulare</name>
    <dbReference type="NCBI Taxonomy" id="676789"/>
    <lineage>
        <taxon>Eukaryota</taxon>
        <taxon>Viridiplantae</taxon>
        <taxon>Prasinodermophyta</taxon>
        <taxon>Prasinodermophyceae</taxon>
        <taxon>Prasinodermales</taxon>
        <taxon>Prasinodermaceae</taxon>
        <taxon>Prasinoderma</taxon>
    </lineage>
</organism>
<proteinExistence type="predicted"/>
<protein>
    <submittedName>
        <fullName evidence="2">Uncharacterized protein</fullName>
    </submittedName>
</protein>
<dbReference type="PANTHER" id="PTHR13950">
    <property type="entry name" value="RABCONNECTIN-RELATED"/>
    <property type="match status" value="1"/>
</dbReference>
<dbReference type="GO" id="GO:0043291">
    <property type="term" value="C:RAVE complex"/>
    <property type="evidence" value="ECO:0007669"/>
    <property type="project" value="TreeGrafter"/>
</dbReference>
<dbReference type="EMBL" id="HBHY01000435">
    <property type="protein sequence ID" value="CAE0124829.1"/>
    <property type="molecule type" value="Transcribed_RNA"/>
</dbReference>
<reference evidence="2" key="1">
    <citation type="submission" date="2021-01" db="EMBL/GenBank/DDBJ databases">
        <authorList>
            <person name="Corre E."/>
            <person name="Pelletier E."/>
            <person name="Niang G."/>
            <person name="Scheremetjew M."/>
            <person name="Finn R."/>
            <person name="Kale V."/>
            <person name="Holt S."/>
            <person name="Cochrane G."/>
            <person name="Meng A."/>
            <person name="Brown T."/>
            <person name="Cohen L."/>
        </authorList>
    </citation>
    <scope>NUCLEOTIDE SEQUENCE</scope>
    <source>
        <strain evidence="2">RCC927</strain>
    </source>
</reference>
<sequence length="694" mass="70128">MVAAVVEEGAGEVSRKLMATELERADDEAKGAQGPAERITCAWRLCVMHACAGDSVAAAAALAAGACSDARAFDMVDAMARRRGASNRGSLISPQGLRALAAGAVHTLEATGLPLAALRRLHAVDGAAGGSDGAAEQPEDVVREAVLARLARLSACWAAADADEVNTRTRLRRSLDALADRFGAVRDDAGAARLAHLHVARMRPIEQTNEANDDSWESSAAGAACATTAASRQMDDRPEWGGEPVEVLRAQGEPLVDVCVDPRDPARIAVAMARSGVTEARIPSDVLLSMCSGVGDEAISFDAFPPFAPRWLTTIGAATSQLEANGGGGLGSTQALPQSPAVPSPSPLSPMNNAALSPWALELDPPSVTPDHPSAQRTALAGARPEEVAATCLTAHPSMSLFLAGTAAGQALLWPFRGDDREGAGDESAVSLSAYGESGANVAVVDVAFNAQGSRFATASAGGAVSLWRLDCGGAGLRGARDARRCFSRRACGVAWLQGASLDGAPSVVSGLGSVLAAVGVGASQHEDLVIWDALLPPRASAVAGARLHADGAGARAVCVAGSAGSVVISGGRGGAIAAIDLRMPPSCGWGPRWAPRALWMQPEVHPGGVRCVRTLCGGAVVVSAGRDGAVRALDAATGDALREWPASHERRAGVLGALAVGGGVEAAVGIAPLPGGGGFVSCGADGAVNLFSV</sequence>
<dbReference type="InterPro" id="IPR036322">
    <property type="entry name" value="WD40_repeat_dom_sf"/>
</dbReference>
<dbReference type="Gene3D" id="2.130.10.10">
    <property type="entry name" value="YVTN repeat-like/Quinoprotein amine dehydrogenase"/>
    <property type="match status" value="2"/>
</dbReference>
<gene>
    <name evidence="2" type="ORF">PSIN1315_LOCUS267</name>
</gene>
<accession>A0A7S3B6B2</accession>
<dbReference type="PANTHER" id="PTHR13950:SF9">
    <property type="entry name" value="RABCONNECTIN-3A"/>
    <property type="match status" value="1"/>
</dbReference>